<keyword evidence="4" id="KW-1185">Reference proteome</keyword>
<proteinExistence type="predicted"/>
<feature type="region of interest" description="Disordered" evidence="2">
    <location>
        <begin position="1"/>
        <end position="20"/>
    </location>
</feature>
<dbReference type="EMBL" id="JAWJWF010000046">
    <property type="protein sequence ID" value="KAK6624701.1"/>
    <property type="molecule type" value="Genomic_DNA"/>
</dbReference>
<evidence type="ECO:0000313" key="4">
    <source>
        <dbReference type="Proteomes" id="UP001359485"/>
    </source>
</evidence>
<comment type="caution">
    <text evidence="3">The sequence shown here is derived from an EMBL/GenBank/DDBJ whole genome shotgun (WGS) entry which is preliminary data.</text>
</comment>
<accession>A0ABR1AQD4</accession>
<protein>
    <submittedName>
        <fullName evidence="3">Uncharacterized protein</fullName>
    </submittedName>
</protein>
<feature type="coiled-coil region" evidence="1">
    <location>
        <begin position="23"/>
        <end position="53"/>
    </location>
</feature>
<sequence length="53" mass="6162">MTVSQPFSADKDEKMNKKEEVSIGECKNNVKRKEKLQKNYNNEVEQCKKGKAE</sequence>
<evidence type="ECO:0000256" key="2">
    <source>
        <dbReference type="SAM" id="MobiDB-lite"/>
    </source>
</evidence>
<feature type="compositionally biased region" description="Basic and acidic residues" evidence="2">
    <location>
        <begin position="9"/>
        <end position="20"/>
    </location>
</feature>
<organism evidence="3 4">
    <name type="scientific">Polyplax serrata</name>
    <name type="common">Common mouse louse</name>
    <dbReference type="NCBI Taxonomy" id="468196"/>
    <lineage>
        <taxon>Eukaryota</taxon>
        <taxon>Metazoa</taxon>
        <taxon>Ecdysozoa</taxon>
        <taxon>Arthropoda</taxon>
        <taxon>Hexapoda</taxon>
        <taxon>Insecta</taxon>
        <taxon>Pterygota</taxon>
        <taxon>Neoptera</taxon>
        <taxon>Paraneoptera</taxon>
        <taxon>Psocodea</taxon>
        <taxon>Troctomorpha</taxon>
        <taxon>Phthiraptera</taxon>
        <taxon>Anoplura</taxon>
        <taxon>Polyplacidae</taxon>
        <taxon>Polyplax</taxon>
    </lineage>
</organism>
<gene>
    <name evidence="3" type="ORF">RUM44_011560</name>
</gene>
<name>A0ABR1AQD4_POLSC</name>
<dbReference type="Proteomes" id="UP001359485">
    <property type="component" value="Unassembled WGS sequence"/>
</dbReference>
<evidence type="ECO:0000256" key="1">
    <source>
        <dbReference type="SAM" id="Coils"/>
    </source>
</evidence>
<reference evidence="3 4" key="1">
    <citation type="submission" date="2023-09" db="EMBL/GenBank/DDBJ databases">
        <title>Genomes of two closely related lineages of the louse Polyplax serrata with different host specificities.</title>
        <authorList>
            <person name="Martinu J."/>
            <person name="Tarabai H."/>
            <person name="Stefka J."/>
            <person name="Hypsa V."/>
        </authorList>
    </citation>
    <scope>NUCLEOTIDE SEQUENCE [LARGE SCALE GENOMIC DNA]</scope>
    <source>
        <strain evidence="3">98ZLc_SE</strain>
    </source>
</reference>
<keyword evidence="1" id="KW-0175">Coiled coil</keyword>
<evidence type="ECO:0000313" key="3">
    <source>
        <dbReference type="EMBL" id="KAK6624701.1"/>
    </source>
</evidence>